<dbReference type="EMBL" id="CP042436">
    <property type="protein sequence ID" value="QEC64038.1"/>
    <property type="molecule type" value="Genomic_DNA"/>
</dbReference>
<sequence length="118" mass="13537">MVEPLNPNTMFCQKAQTIIDLQERGYDHDFVLDKETIWCVQHEVPVYPDDFEIVEVHHCGAQLDELSSCVIYGIRLYNYDIKGIMMSRYTTLYNGVSIRMWTKLNNAVAALTGELACA</sequence>
<reference evidence="1 2" key="1">
    <citation type="journal article" date="2017" name="Curr. Microbiol.">
        <title>Mucilaginibacter ginsenosidivorans sp. nov., Isolated from Soil of Ginseng Field.</title>
        <authorList>
            <person name="Kim M.M."/>
            <person name="Siddiqi M.Z."/>
            <person name="Im W.T."/>
        </authorList>
    </citation>
    <scope>NUCLEOTIDE SEQUENCE [LARGE SCALE GENOMIC DNA]</scope>
    <source>
        <strain evidence="1 2">Gsoil 3017</strain>
    </source>
</reference>
<accession>A0A5B8UYM8</accession>
<dbReference type="AlphaFoldDB" id="A0A5B8UYM8"/>
<organism evidence="1 2">
    <name type="scientific">Mucilaginibacter ginsenosidivorans</name>
    <dbReference type="NCBI Taxonomy" id="398053"/>
    <lineage>
        <taxon>Bacteria</taxon>
        <taxon>Pseudomonadati</taxon>
        <taxon>Bacteroidota</taxon>
        <taxon>Sphingobacteriia</taxon>
        <taxon>Sphingobacteriales</taxon>
        <taxon>Sphingobacteriaceae</taxon>
        <taxon>Mucilaginibacter</taxon>
    </lineage>
</organism>
<evidence type="ECO:0000313" key="1">
    <source>
        <dbReference type="EMBL" id="QEC64038.1"/>
    </source>
</evidence>
<name>A0A5B8UYM8_9SPHI</name>
<dbReference type="Proteomes" id="UP000321479">
    <property type="component" value="Chromosome"/>
</dbReference>
<evidence type="ECO:0008006" key="3">
    <source>
        <dbReference type="Google" id="ProtNLM"/>
    </source>
</evidence>
<proteinExistence type="predicted"/>
<keyword evidence="2" id="KW-1185">Reference proteome</keyword>
<dbReference type="RefSeq" id="WP_147032611.1">
    <property type="nucleotide sequence ID" value="NZ_CP042436.1"/>
</dbReference>
<protein>
    <recommendedName>
        <fullName evidence="3">Phosphoribosylpyrophosphate synthetase</fullName>
    </recommendedName>
</protein>
<evidence type="ECO:0000313" key="2">
    <source>
        <dbReference type="Proteomes" id="UP000321479"/>
    </source>
</evidence>
<dbReference type="KEGG" id="mgin:FRZ54_16130"/>
<gene>
    <name evidence="1" type="ORF">FRZ54_16130</name>
</gene>
<dbReference type="OrthoDB" id="8418771at2"/>